<dbReference type="InterPro" id="IPR019775">
    <property type="entry name" value="WD40_repeat_CS"/>
</dbReference>
<dbReference type="PANTHER" id="PTHR19872">
    <property type="entry name" value="UBIQUITIN LIGASE SPECIFICITY FACTOR/HREP PROTEIN"/>
    <property type="match status" value="1"/>
</dbReference>
<dbReference type="PROSITE" id="PS50181">
    <property type="entry name" value="FBOX"/>
    <property type="match status" value="1"/>
</dbReference>
<dbReference type="WBParaSite" id="PDA_v2.g13564.t1">
    <property type="protein sequence ID" value="PDA_v2.g13564.t1"/>
    <property type="gene ID" value="PDA_v2.g13564"/>
</dbReference>
<evidence type="ECO:0000313" key="6">
    <source>
        <dbReference type="Proteomes" id="UP000887578"/>
    </source>
</evidence>
<dbReference type="InterPro" id="IPR051075">
    <property type="entry name" value="SCF_subunit_WD-repeat"/>
</dbReference>
<dbReference type="InterPro" id="IPR036322">
    <property type="entry name" value="WD40_repeat_dom_sf"/>
</dbReference>
<dbReference type="Pfam" id="PF12937">
    <property type="entry name" value="F-box-like"/>
    <property type="match status" value="1"/>
</dbReference>
<feature type="repeat" description="WD" evidence="4">
    <location>
        <begin position="442"/>
        <end position="481"/>
    </location>
</feature>
<organism evidence="6 7">
    <name type="scientific">Panagrolaimus davidi</name>
    <dbReference type="NCBI Taxonomy" id="227884"/>
    <lineage>
        <taxon>Eukaryota</taxon>
        <taxon>Metazoa</taxon>
        <taxon>Ecdysozoa</taxon>
        <taxon>Nematoda</taxon>
        <taxon>Chromadorea</taxon>
        <taxon>Rhabditida</taxon>
        <taxon>Tylenchina</taxon>
        <taxon>Panagrolaimomorpha</taxon>
        <taxon>Panagrolaimoidea</taxon>
        <taxon>Panagrolaimidae</taxon>
        <taxon>Panagrolaimus</taxon>
    </lineage>
</organism>
<dbReference type="PROSITE" id="PS50082">
    <property type="entry name" value="WD_REPEATS_2"/>
    <property type="match status" value="3"/>
</dbReference>
<dbReference type="Proteomes" id="UP000887578">
    <property type="component" value="Unplaced"/>
</dbReference>
<dbReference type="SMART" id="SM00256">
    <property type="entry name" value="FBOX"/>
    <property type="match status" value="1"/>
</dbReference>
<dbReference type="InterPro" id="IPR015943">
    <property type="entry name" value="WD40/YVTN_repeat-like_dom_sf"/>
</dbReference>
<feature type="domain" description="F-box" evidence="5">
    <location>
        <begin position="209"/>
        <end position="255"/>
    </location>
</feature>
<dbReference type="Pfam" id="PF00400">
    <property type="entry name" value="WD40"/>
    <property type="match status" value="3"/>
</dbReference>
<dbReference type="SMART" id="SM00320">
    <property type="entry name" value="WD40"/>
    <property type="match status" value="5"/>
</dbReference>
<keyword evidence="2" id="KW-0677">Repeat</keyword>
<sequence>MPSEDEAMMTQMPSTNNNFERRLEPIYLIQAFDHLLQLFHNQQLSYIGVNKTDIYKDIANLPVYLFYSNPDALLDELDGLCYLTKFLDAYKNGQKIVYRMNQNRLLNSIRRLLSLGSDNNDIYDIQNVIQKLGFLVFSLTDIVSFDLHDFNWQILLKMFEEIQKNSFIDGKMFYNTLNNDSKDFLIAHLLKPASLPSTSNSSNSDIPGTDFIPILPNELIIKIFSNLPGKDLLSCTGVSKQWRKYSQSKILWKNICNFDGVFENSFLPPFYKPRPQRAENSWLIGFGDKYFKEHAIEMPPRFYNRSSIMYFPAMDYFGLQWHNEMSQNECTKLISKWLRAQRIKQNWIHAKPTNIAEIFVHDDGPITCMDIKAGIIASGSDNRSLACFSMIDGRLKFYKKKAHGGGIWSIGINETGTWIASGATDRTVRVWKTDDGSLLKIFVGHANIVRTLKVVGDRIISGSRDKTVRIWNMESARSIILEHEVDGIRHIETGNGMIFSGGYEGTIKVWDIESGEFIQALEGHTGRITKMQFWNWKNAEQFYEILNHSKEISTMFLAPFNSLVTHDEKGNVHLWSTIDGKHLCTLYENNDVVNSRILQFGGSSTQLIIGTNRCDSTLLIALDFDFPNP</sequence>
<feature type="repeat" description="WD" evidence="4">
    <location>
        <begin position="497"/>
        <end position="520"/>
    </location>
</feature>
<dbReference type="SUPFAM" id="SSF81383">
    <property type="entry name" value="F-box domain"/>
    <property type="match status" value="1"/>
</dbReference>
<evidence type="ECO:0000256" key="4">
    <source>
        <dbReference type="PROSITE-ProRule" id="PRU00221"/>
    </source>
</evidence>
<dbReference type="Gene3D" id="1.20.1280.50">
    <property type="match status" value="1"/>
</dbReference>
<protein>
    <submittedName>
        <fullName evidence="7">F-box domain-containing protein</fullName>
    </submittedName>
</protein>
<dbReference type="AlphaFoldDB" id="A0A914PFM8"/>
<proteinExistence type="predicted"/>
<evidence type="ECO:0000259" key="5">
    <source>
        <dbReference type="PROSITE" id="PS50181"/>
    </source>
</evidence>
<feature type="repeat" description="WD" evidence="4">
    <location>
        <begin position="400"/>
        <end position="441"/>
    </location>
</feature>
<keyword evidence="6" id="KW-1185">Reference proteome</keyword>
<evidence type="ECO:0000256" key="1">
    <source>
        <dbReference type="ARBA" id="ARBA00022574"/>
    </source>
</evidence>
<dbReference type="InterPro" id="IPR020472">
    <property type="entry name" value="WD40_PAC1"/>
</dbReference>
<evidence type="ECO:0000313" key="7">
    <source>
        <dbReference type="WBParaSite" id="PDA_v2.g13564.t1"/>
    </source>
</evidence>
<dbReference type="Gene3D" id="2.130.10.10">
    <property type="entry name" value="YVTN repeat-like/Quinoprotein amine dehydrogenase"/>
    <property type="match status" value="1"/>
</dbReference>
<dbReference type="PROSITE" id="PS50294">
    <property type="entry name" value="WD_REPEATS_REGION"/>
    <property type="match status" value="2"/>
</dbReference>
<accession>A0A914PFM8</accession>
<dbReference type="PANTHER" id="PTHR19872:SF9">
    <property type="entry name" value="UBIQUITIN-BINDING SDF UBIQUITIN LIGASE COMPLEX SUBUNIT"/>
    <property type="match status" value="1"/>
</dbReference>
<evidence type="ECO:0000256" key="2">
    <source>
        <dbReference type="ARBA" id="ARBA00022737"/>
    </source>
</evidence>
<dbReference type="InterPro" id="IPR001680">
    <property type="entry name" value="WD40_rpt"/>
</dbReference>
<dbReference type="PROSITE" id="PS00678">
    <property type="entry name" value="WD_REPEATS_1"/>
    <property type="match status" value="1"/>
</dbReference>
<keyword evidence="1 4" id="KW-0853">WD repeat</keyword>
<dbReference type="SUPFAM" id="SSF50978">
    <property type="entry name" value="WD40 repeat-like"/>
    <property type="match status" value="1"/>
</dbReference>
<name>A0A914PFM8_9BILA</name>
<dbReference type="PRINTS" id="PR00320">
    <property type="entry name" value="GPROTEINBRPT"/>
</dbReference>
<dbReference type="InterPro" id="IPR001810">
    <property type="entry name" value="F-box_dom"/>
</dbReference>
<keyword evidence="3" id="KW-0833">Ubl conjugation pathway</keyword>
<reference evidence="7" key="1">
    <citation type="submission" date="2022-11" db="UniProtKB">
        <authorList>
            <consortium name="WormBaseParasite"/>
        </authorList>
    </citation>
    <scope>IDENTIFICATION</scope>
</reference>
<evidence type="ECO:0000256" key="3">
    <source>
        <dbReference type="ARBA" id="ARBA00022786"/>
    </source>
</evidence>
<dbReference type="InterPro" id="IPR036047">
    <property type="entry name" value="F-box-like_dom_sf"/>
</dbReference>